<evidence type="ECO:0000256" key="4">
    <source>
        <dbReference type="ARBA" id="ARBA00030285"/>
    </source>
</evidence>
<evidence type="ECO:0000259" key="7">
    <source>
        <dbReference type="PROSITE" id="PS50525"/>
    </source>
</evidence>
<keyword evidence="3" id="KW-0808">Transferase</keyword>
<accession>A0A6G7PRW6</accession>
<dbReference type="GO" id="GO:0006351">
    <property type="term" value="P:DNA-templated transcription"/>
    <property type="evidence" value="ECO:0007669"/>
    <property type="project" value="InterPro"/>
</dbReference>
<evidence type="ECO:0000256" key="6">
    <source>
        <dbReference type="ARBA" id="ARBA00031012"/>
    </source>
</evidence>
<evidence type="ECO:0000256" key="5">
    <source>
        <dbReference type="ARBA" id="ARBA00030436"/>
    </source>
</evidence>
<dbReference type="EC" id="2.7.7.48" evidence="1"/>
<dbReference type="PROSITE" id="PS50525">
    <property type="entry name" value="RDRP_SSRNA_NEG_SEG"/>
    <property type="match status" value="1"/>
</dbReference>
<dbReference type="Pfam" id="PF04196">
    <property type="entry name" value="Bunya_RdRp"/>
    <property type="match status" value="1"/>
</dbReference>
<feature type="domain" description="RdRp catalytic" evidence="7">
    <location>
        <begin position="952"/>
        <end position="1131"/>
    </location>
</feature>
<proteinExistence type="predicted"/>
<evidence type="ECO:0000256" key="2">
    <source>
        <dbReference type="ARBA" id="ARBA00018602"/>
    </source>
</evidence>
<dbReference type="InterPro" id="IPR007099">
    <property type="entry name" value="RNA-dir_pol_NSvirus"/>
</dbReference>
<evidence type="ECO:0000256" key="1">
    <source>
        <dbReference type="ARBA" id="ARBA00012494"/>
    </source>
</evidence>
<dbReference type="InterPro" id="IPR007322">
    <property type="entry name" value="RNA_pol_bunyavir"/>
</dbReference>
<organism evidence="8">
    <name type="scientific">Peralta bunya-like virus</name>
    <dbReference type="NCBI Taxonomy" id="2716674"/>
    <lineage>
        <taxon>Viruses</taxon>
        <taxon>Riboviria</taxon>
        <taxon>Orthornavirae</taxon>
        <taxon>Negarnaviricota</taxon>
        <taxon>Polyploviricotina</taxon>
        <taxon>Ellioviricetes</taxon>
        <taxon>Bunyavirales</taxon>
    </lineage>
</organism>
<sequence>MASAHETFTKFMGKKDRGIANVPKQDLTHISLAPKTASQQLLKNISADINDMTRERGSLEIPVSDAFGWFINARSLRHDNMCDMITGCAVDQSYLIGDVLFSDFCVKNCICKKEDIPETVVNKTPDILIINRDTSIIYLGDVAVTNSLQVTIQRKHEKYNPLINFLRSKGRVVTHVDCIFKSDRSNLNQIIQELLGLGLIRNDQATIELHAAYFEVANMIMHSCRTLNSDPCEFNRMLDATDMCTPSKMTLPNVPKEILDGLPELYSPTLSENAIIEMIKNKVDTYNVNEYFNSSIDSSIQALDNIISENKKKAHAAPKSTLQVVYNTADLEEHTDLQLLDDYLDDTALSDSPVAEYMKYILPNRCQVTQMKRFKNKEKLPDVRTDKDLKDYEVYGPYQYKISSSTSNYQISDFNYRMSKGKKNKNVKEEPKCIDLSFIDNYTRDVDSTMSYLGSQSKKPSMFNDDWDSKTQFELENTKKERDAMRYSKSTNGAQLSHSMSMLYDRLTHLTIKQSQVDNVFVPPNGAFICVIPKQHAPLTAKNVDIPMVFIARCHIGKVLSHIEYEYEFEGNNYRYYISKPCRLNIDRLSNWTNASCKLVASSSYILSRCDGLMQDKHMLIGMLTVLIIDSHQKVSEFTDLLKYISYMPFSQVHKMPDLIKDKMDLLIKTKLDAWMISKLKDFIIELADLSNLKAKKPKLRTFNTTVMPDSLGLDATLPSFISPKIRHTKPADFIEEMNIIHCCRAKHLYGSQFMDKSITQTVDWNIEYEKEISEYGSWATTGCGEGVFPFDSKFCFSSDAIFYANLELNKKMGIVPGKVEGRLHNSGYSRYMHENCTLRGCTKNEQDRSNQSDIHTTSLDACLKYYKEVDYNEEKSTSNYIAYKSLSNNEQQQYSMSEKDQRGGGRPIATPMLTTKAVLMMIEKPEQARGAFMTNNIIVPNVNKAQHQCEAYKRAISEGVRLGYRKIYQLTEDQTKFSENDNVNKYLTYIRCNPDVDVSIRAVQYAAVKQMTNRVHVVKRLPRDIKESADRLPYVINTPTTLGVKAKIGWPQGMLNCISTNVHAGADVWITKAYNIAYPENKVHTVGLVHSDDSWVTVCCNTEDDFKKFALFRIIAKKMFCLKLNTKKLWGSGMLGELVSNYNLNGNVHLSVAKIVPNSFGNLNYQNWVMDVHNQVSVLQQCYRNGATLGTIIMLATILRQQITRCYQVKGKQAELLYDLPVDIGGYPDASPFELAVVGLPSSYKNILDKMKRAPNSDPSKIVRMCLHWSIERIITEEQILVESYGNTKRKTFYENLKKDKSDSWADDDFENLVIPSKGDIFRCIRHIMPKSRKLAKTVKTIRELPFETNGLELIVSRPKSLQEALGHLKARASSMVYELAADKYTQNAKRLAISQSIQSSGRVIKVGGLRSMSFNDFYNIALNSNDVKLSSTLLSDAFDENNELVSCTYNVVHQSNQMKTDDDKRQVLSKMPIIDTKFKTIAPIRDVLLRIIDKHTGSNNVEKYSKISVAFETLDNDANIIFKRFISYFNCHDIIPTCNLIIQQFMSTTKSKLWTQPHLRNESLLVFCEDLYGKTVNSKYNFSIVSSINASQSSTTDTHIVQTIYNTTILNNLYPNKFKMLAYDNRTLQDTIADIDYRNFSDNDLCKYAVIQALINKNTDFLHSLYSSNVYRQAYIVPQRYNHITKTYVGFFRCICMMGQTVVEISGEPGMTMSIVSNTTSIMSILNVMKTFIDRNFKFEQYSNPTIWGQRAFWTNRDVSNGPFLNYYNQYSTIISNSSAYQCIPIKIEQNLRFPGHVDNYSPTRFEISETLKEIYYIDEKGNKKRFANIQQNFSLPHRHHVVIDPAPIQGIDNTELYSSGVIESLVMDNTTYVNSSIIETLLSKSIYGQLNSRCLVMTFLKFMCKALKIYLDMPEEEALVDVEVAAIDIEGETPFEITNKYEETEPEDLSAVFVEFTLSSNERVGRLHIINNFHKALAKAYIGSISDYDRDSFIKYLLVDKDIRRWFIALRNNDSEEMSIETIKNDIEEISPCPIDFRLYAFLIVTGINTNATWSTIDLKKIDKAINSETIDQKIKVTARSFIEHVATNIFEEEYVAPVERSILDI</sequence>
<dbReference type="GO" id="GO:0039694">
    <property type="term" value="P:viral RNA genome replication"/>
    <property type="evidence" value="ECO:0007669"/>
    <property type="project" value="InterPro"/>
</dbReference>
<dbReference type="GO" id="GO:0003968">
    <property type="term" value="F:RNA-directed RNA polymerase activity"/>
    <property type="evidence" value="ECO:0007669"/>
    <property type="project" value="UniProtKB-KW"/>
</dbReference>
<keyword evidence="8" id="KW-0548">Nucleotidyltransferase</keyword>
<dbReference type="EMBL" id="MT129677">
    <property type="protein sequence ID" value="QIJ70043.1"/>
    <property type="molecule type" value="Genomic_RNA"/>
</dbReference>
<name>A0A6G7PRW6_9VIRU</name>
<evidence type="ECO:0000313" key="8">
    <source>
        <dbReference type="EMBL" id="QIJ70043.1"/>
    </source>
</evidence>
<protein>
    <recommendedName>
        <fullName evidence="2">RNA-directed RNA polymerase L</fullName>
        <ecNumber evidence="1">2.7.7.48</ecNumber>
    </recommendedName>
    <alternativeName>
        <fullName evidence="4">Large structural protein</fullName>
    </alternativeName>
    <alternativeName>
        <fullName evidence="6">Replicase</fullName>
    </alternativeName>
    <alternativeName>
        <fullName evidence="5">Transcriptase</fullName>
    </alternativeName>
</protein>
<evidence type="ECO:0000256" key="3">
    <source>
        <dbReference type="ARBA" id="ARBA00022679"/>
    </source>
</evidence>
<reference evidence="8" key="1">
    <citation type="submission" date="2020-02" db="EMBL/GenBank/DDBJ databases">
        <title>Comparative analysis of RNA virome composition in rabbits and associated ectoparasites.</title>
        <authorList>
            <person name="Mahar J.E."/>
            <person name="Shi M."/>
            <person name="Hall R.N."/>
            <person name="Strive T."/>
            <person name="Holmes E.C."/>
        </authorList>
    </citation>
    <scope>NUCLEOTIDE SEQUENCE</scope>
    <source>
        <strain evidence="8">GUNCaA_DN70300-81</strain>
    </source>
</reference>
<keyword evidence="8" id="KW-0696">RNA-directed RNA polymerase</keyword>